<dbReference type="InterPro" id="IPR016039">
    <property type="entry name" value="Thiolase-like"/>
</dbReference>
<dbReference type="Gene3D" id="3.40.366.10">
    <property type="entry name" value="Malonyl-Coenzyme A Acyl Carrier Protein, domain 2"/>
    <property type="match status" value="1"/>
</dbReference>
<dbReference type="Gene3D" id="3.10.129.110">
    <property type="entry name" value="Polyketide synthase dehydratase"/>
    <property type="match status" value="1"/>
</dbReference>
<reference evidence="8 9" key="1">
    <citation type="submission" date="2018-05" db="EMBL/GenBank/DDBJ databases">
        <title>Genome sequencing and assembly of the regulated plant pathogen Lachnellula willkommii and related sister species for the development of diagnostic species identification markers.</title>
        <authorList>
            <person name="Giroux E."/>
            <person name="Bilodeau G."/>
        </authorList>
    </citation>
    <scope>NUCLEOTIDE SEQUENCE [LARGE SCALE GENOMIC DNA]</scope>
    <source>
        <strain evidence="8 9">CBS 172.35</strain>
    </source>
</reference>
<dbReference type="InterPro" id="IPR054514">
    <property type="entry name" value="RhiE-like_linker"/>
</dbReference>
<dbReference type="InterPro" id="IPR042104">
    <property type="entry name" value="PKS_dehydratase_sf"/>
</dbReference>
<accession>A0A559MJU9</accession>
<dbReference type="InterPro" id="IPR020841">
    <property type="entry name" value="PKS_Beta-ketoAc_synthase_dom"/>
</dbReference>
<dbReference type="EMBL" id="QGML01000166">
    <property type="protein sequence ID" value="TVY93233.1"/>
    <property type="molecule type" value="Genomic_DNA"/>
</dbReference>
<dbReference type="GO" id="GO:0006633">
    <property type="term" value="P:fatty acid biosynthetic process"/>
    <property type="evidence" value="ECO:0007669"/>
    <property type="project" value="InterPro"/>
</dbReference>
<dbReference type="GO" id="GO:0044550">
    <property type="term" value="P:secondary metabolite biosynthetic process"/>
    <property type="evidence" value="ECO:0007669"/>
    <property type="project" value="TreeGrafter"/>
</dbReference>
<dbReference type="InterPro" id="IPR029063">
    <property type="entry name" value="SAM-dependent_MTases_sf"/>
</dbReference>
<dbReference type="SUPFAM" id="SSF55048">
    <property type="entry name" value="Probable ACP-binding domain of malonyl-CoA ACP transacylase"/>
    <property type="match status" value="1"/>
</dbReference>
<dbReference type="SMART" id="SM00825">
    <property type="entry name" value="PKS_KS"/>
    <property type="match status" value="1"/>
</dbReference>
<feature type="region of interest" description="C-terminal hotdog fold" evidence="5">
    <location>
        <begin position="1049"/>
        <end position="1210"/>
    </location>
</feature>
<comment type="caution">
    <text evidence="8">The sequence shown here is derived from an EMBL/GenBank/DDBJ whole genome shotgun (WGS) entry which is preliminary data.</text>
</comment>
<evidence type="ECO:0000256" key="3">
    <source>
        <dbReference type="ARBA" id="ARBA00022679"/>
    </source>
</evidence>
<dbReference type="InterPro" id="IPR016035">
    <property type="entry name" value="Acyl_Trfase/lysoPLipase"/>
</dbReference>
<dbReference type="SUPFAM" id="SSF53335">
    <property type="entry name" value="S-adenosyl-L-methionine-dependent methyltransferases"/>
    <property type="match status" value="1"/>
</dbReference>
<dbReference type="PANTHER" id="PTHR43775:SF20">
    <property type="entry name" value="HYBRID PKS-NRPS SYNTHETASE APDA"/>
    <property type="match status" value="1"/>
</dbReference>
<sequence>MSSQQSSMNEPIAIVGSACRFPGNASSPSQLWDLLRQPIDVLSEVPENRFNVDKFYHPDALHQGTSNEDHRVFDAQFFGVKPGEANAMDPQQRLLLETAYEALETAGLPVERVRGSNMGVFVGLMSEDYSDVVGRDVGNIPTYFAPGISRSIVSNRVSYMFDLHGPSITMDTACSSSLVALHQAVLSLRNGDSSAALVAGTNLLLGPDQYIASSKLKMLSPSGRSRMWDKDADGYGRGDGIGVLVLKRLSEALSDGDSIECIVRETGVNQDGRTKGITVPSSAAQARLIWDTYTKAGLDLSVPSDRPQYFEAHGTEAEAISTVFFNQFRFQRGKTDPPLYVGSIKTVLGHSEGAAGIAGIMKASFGFGGTNAHAILESFETGPSQTGLPSQSDNHPRHGVHMVPFLFSATSEQALIGTLKDYVRFISKDPSIDLRDLAWTLSAKRTTLPVRLSIPASTAQDLSAKLQQVIDSPSEGALFGSPGNLHSVVSSANSRKPRLLGVFTGQGAQWATMGSHLLRSSSVVSDCFDVLQRSLDALPCHHAPNWSLKDELLKDAGSSRINQASFSQPLCTAIQIALFDLLRLANVEFAAVAGHSSGEIAAAYAAGYLSAEDAIRVSYYRGYFLEQPGDNSSSVQIKGAMLAAGTTYGDAQELCELPSLRGKVCIAARNSPDSVTLSGDADAIQDVKEIFEDENKFARVLKVDRAYHSHHMLASAHVYEEALRDCGIEVLEPYDSDETLPTWVSSVTGEQIERLDLSCLAGSYWKENMLKPVLFSQAITCAIGLDGLFDGAVEVGPHPALKAPTSDSIQAISGRQIPYIGTLSRGSHDIEAFAKTLGTLWKFNGAGTVDFDKFDRAVYGEKASARLIKGLPAYPWNHDRIYWHESRLCEAFRTSNGSQNSLLGTLSPDGSKNEFRFKNRLNVREIPWLAHHQIQGEIVFPASGYIAAAVEAVNHLYPIEIVKMIQFSDVNIGKALVLPSTDDANIETMLSFRVIEDCAEHIQAIFTFCSATDKDTTAMAENMSGGIRIVHGSPSKTSLPPPYIPDSRMFLDVEPERFYAIVRELGHGYYGGFRGVSQVTRKINEAAGLIAVPEDTDSKFKSSFIIHPAVLDCAIQALLLAYSYPGDGRMTSLHVPTKIERLCLDVSACQESMRQGVEVPFYSSAAPLSADQYNSADIEGDVELHNAEQNRTIVQLQGLHATPLFPPSAENDSQLFFETTWSPEMAFEVLDIEQTVSGQSFTEGSYDLVIASLVLHATRDLQKTMTEVRKLLRPGGYLIFLEVTNNDALRPGLLFGGLPGWWLGIDEGRQLSPCVSTEEWEQLLLKTGFSGIDAITPDSRRFALPLSVVVCQAVDERIKLLREPSVEGLQYTSVQQVRALDELTSMDIPPTGTVISLVDVNQDALSTFQNLTESSFEAIKKILTKSGKVVWVTVGHSQKIHTPTYSRDYCEPLLWRFLMLA</sequence>
<dbReference type="PANTHER" id="PTHR43775">
    <property type="entry name" value="FATTY ACID SYNTHASE"/>
    <property type="match status" value="1"/>
</dbReference>
<dbReference type="InterPro" id="IPR050091">
    <property type="entry name" value="PKS_NRPS_Biosynth_Enz"/>
</dbReference>
<dbReference type="Pfam" id="PF14765">
    <property type="entry name" value="PS-DH"/>
    <property type="match status" value="1"/>
</dbReference>
<gene>
    <name evidence="8" type="primary">ccsA_0</name>
    <name evidence="8" type="ORF">LAWI1_G004095</name>
</gene>
<evidence type="ECO:0000259" key="7">
    <source>
        <dbReference type="PROSITE" id="PS52019"/>
    </source>
</evidence>
<dbReference type="Pfam" id="PF13489">
    <property type="entry name" value="Methyltransf_23"/>
    <property type="match status" value="1"/>
</dbReference>
<keyword evidence="4" id="KW-0677">Repeat</keyword>
<feature type="region of interest" description="N-terminal hotdog fold" evidence="5">
    <location>
        <begin position="900"/>
        <end position="1034"/>
    </location>
</feature>
<dbReference type="Pfam" id="PF02801">
    <property type="entry name" value="Ketoacyl-synt_C"/>
    <property type="match status" value="1"/>
</dbReference>
<feature type="domain" description="Ketosynthase family 3 (KS3)" evidence="6">
    <location>
        <begin position="9"/>
        <end position="418"/>
    </location>
</feature>
<dbReference type="Proteomes" id="UP000315522">
    <property type="component" value="Unassembled WGS sequence"/>
</dbReference>
<dbReference type="InterPro" id="IPR018201">
    <property type="entry name" value="Ketoacyl_synth_AS"/>
</dbReference>
<dbReference type="InterPro" id="IPR016036">
    <property type="entry name" value="Malonyl_transacylase_ACP-bd"/>
</dbReference>
<dbReference type="PROSITE" id="PS00606">
    <property type="entry name" value="KS3_1"/>
    <property type="match status" value="1"/>
</dbReference>
<evidence type="ECO:0000259" key="6">
    <source>
        <dbReference type="PROSITE" id="PS52004"/>
    </source>
</evidence>
<dbReference type="InterPro" id="IPR014043">
    <property type="entry name" value="Acyl_transferase_dom"/>
</dbReference>
<dbReference type="PROSITE" id="PS52004">
    <property type="entry name" value="KS3_2"/>
    <property type="match status" value="1"/>
</dbReference>
<organism evidence="8 9">
    <name type="scientific">Lachnellula willkommii</name>
    <dbReference type="NCBI Taxonomy" id="215461"/>
    <lineage>
        <taxon>Eukaryota</taxon>
        <taxon>Fungi</taxon>
        <taxon>Dikarya</taxon>
        <taxon>Ascomycota</taxon>
        <taxon>Pezizomycotina</taxon>
        <taxon>Leotiomycetes</taxon>
        <taxon>Helotiales</taxon>
        <taxon>Lachnaceae</taxon>
        <taxon>Lachnellula</taxon>
    </lineage>
</organism>
<dbReference type="SMART" id="SM00827">
    <property type="entry name" value="PKS_AT"/>
    <property type="match status" value="1"/>
</dbReference>
<dbReference type="CDD" id="cd00833">
    <property type="entry name" value="PKS"/>
    <property type="match status" value="1"/>
</dbReference>
<dbReference type="SUPFAM" id="SSF53901">
    <property type="entry name" value="Thiolase-like"/>
    <property type="match status" value="1"/>
</dbReference>
<dbReference type="Gene3D" id="3.40.50.150">
    <property type="entry name" value="Vaccinia Virus protein VP39"/>
    <property type="match status" value="1"/>
</dbReference>
<feature type="active site" description="Proton acceptor; for dehydratase activity" evidence="5">
    <location>
        <position position="932"/>
    </location>
</feature>
<dbReference type="InterPro" id="IPR014031">
    <property type="entry name" value="Ketoacyl_synth_C"/>
</dbReference>
<evidence type="ECO:0000256" key="2">
    <source>
        <dbReference type="ARBA" id="ARBA00022553"/>
    </source>
</evidence>
<dbReference type="InterPro" id="IPR049900">
    <property type="entry name" value="PKS_mFAS_DH"/>
</dbReference>
<keyword evidence="3" id="KW-0808">Transferase</keyword>
<evidence type="ECO:0000256" key="4">
    <source>
        <dbReference type="ARBA" id="ARBA00022737"/>
    </source>
</evidence>
<evidence type="ECO:0000256" key="1">
    <source>
        <dbReference type="ARBA" id="ARBA00022450"/>
    </source>
</evidence>
<dbReference type="InterPro" id="IPR020807">
    <property type="entry name" value="PKS_DH"/>
</dbReference>
<dbReference type="Gene3D" id="3.40.47.10">
    <property type="match status" value="2"/>
</dbReference>
<feature type="domain" description="PKS/mFAS DH" evidence="7">
    <location>
        <begin position="900"/>
        <end position="1210"/>
    </location>
</feature>
<dbReference type="InterPro" id="IPR049552">
    <property type="entry name" value="PKS_DH_N"/>
</dbReference>
<protein>
    <submittedName>
        <fullName evidence="8">Polyketide synthase-nonribosomal peptide synthetase</fullName>
    </submittedName>
</protein>
<dbReference type="SMART" id="SM00826">
    <property type="entry name" value="PKS_DH"/>
    <property type="match status" value="1"/>
</dbReference>
<evidence type="ECO:0000313" key="8">
    <source>
        <dbReference type="EMBL" id="TVY93233.1"/>
    </source>
</evidence>
<dbReference type="Pfam" id="PF22336">
    <property type="entry name" value="RhiE-like_linker"/>
    <property type="match status" value="1"/>
</dbReference>
<dbReference type="InterPro" id="IPR049551">
    <property type="entry name" value="PKS_DH_C"/>
</dbReference>
<dbReference type="Gene3D" id="1.10.1240.100">
    <property type="match status" value="1"/>
</dbReference>
<dbReference type="Pfam" id="PF00698">
    <property type="entry name" value="Acyl_transf_1"/>
    <property type="match status" value="1"/>
</dbReference>
<dbReference type="InterPro" id="IPR014030">
    <property type="entry name" value="Ketoacyl_synth_N"/>
</dbReference>
<feature type="active site" description="Proton donor; for dehydratase activity" evidence="5">
    <location>
        <position position="1112"/>
    </location>
</feature>
<evidence type="ECO:0000256" key="5">
    <source>
        <dbReference type="PROSITE-ProRule" id="PRU01363"/>
    </source>
</evidence>
<dbReference type="SUPFAM" id="SSF52151">
    <property type="entry name" value="FabD/lysophospholipase-like"/>
    <property type="match status" value="1"/>
</dbReference>
<dbReference type="Pfam" id="PF00109">
    <property type="entry name" value="ketoacyl-synt"/>
    <property type="match status" value="1"/>
</dbReference>
<dbReference type="Pfam" id="PF21089">
    <property type="entry name" value="PKS_DH_N"/>
    <property type="match status" value="1"/>
</dbReference>
<evidence type="ECO:0000313" key="9">
    <source>
        <dbReference type="Proteomes" id="UP000315522"/>
    </source>
</evidence>
<keyword evidence="9" id="KW-1185">Reference proteome</keyword>
<name>A0A559MJU9_9HELO</name>
<keyword evidence="2" id="KW-0597">Phosphoprotein</keyword>
<dbReference type="PROSITE" id="PS52019">
    <property type="entry name" value="PKS_MFAS_DH"/>
    <property type="match status" value="1"/>
</dbReference>
<dbReference type="InterPro" id="IPR001227">
    <property type="entry name" value="Ac_transferase_dom_sf"/>
</dbReference>
<dbReference type="GO" id="GO:0004312">
    <property type="term" value="F:fatty acid synthase activity"/>
    <property type="evidence" value="ECO:0007669"/>
    <property type="project" value="TreeGrafter"/>
</dbReference>
<dbReference type="GO" id="GO:0004315">
    <property type="term" value="F:3-oxoacyl-[acyl-carrier-protein] synthase activity"/>
    <property type="evidence" value="ECO:0007669"/>
    <property type="project" value="InterPro"/>
</dbReference>
<proteinExistence type="predicted"/>
<keyword evidence="1" id="KW-0596">Phosphopantetheine</keyword>